<accession>A0A1W1D182</accession>
<sequence>MAFGFYNHIISLSHTDTKLINTHRLHIITIRSYHSHFEMRNTHIKKSHRRSIDKAKPYFFSLLKECFKLRIRIFTIHQKSISTACDIGKVSITHTHFIPHFSIGKSRSQTVFFDLIKKIAHRALRSGIIITHLFELSIHAIRLFITPIRK</sequence>
<name>A0A1W1D182_9ZZZZ</name>
<gene>
    <name evidence="1" type="ORF">MNB_SV-13-226</name>
</gene>
<evidence type="ECO:0000313" key="1">
    <source>
        <dbReference type="EMBL" id="SFV71870.1"/>
    </source>
</evidence>
<protein>
    <submittedName>
        <fullName evidence="1">Uncharacterized protein</fullName>
    </submittedName>
</protein>
<dbReference type="EMBL" id="FPHM01000322">
    <property type="protein sequence ID" value="SFV71870.1"/>
    <property type="molecule type" value="Genomic_DNA"/>
</dbReference>
<proteinExistence type="predicted"/>
<dbReference type="AlphaFoldDB" id="A0A1W1D182"/>
<organism evidence="1">
    <name type="scientific">hydrothermal vent metagenome</name>
    <dbReference type="NCBI Taxonomy" id="652676"/>
    <lineage>
        <taxon>unclassified sequences</taxon>
        <taxon>metagenomes</taxon>
        <taxon>ecological metagenomes</taxon>
    </lineage>
</organism>
<reference evidence="1" key="1">
    <citation type="submission" date="2016-10" db="EMBL/GenBank/DDBJ databases">
        <authorList>
            <person name="de Groot N.N."/>
        </authorList>
    </citation>
    <scope>NUCLEOTIDE SEQUENCE</scope>
</reference>